<evidence type="ECO:0000313" key="2">
    <source>
        <dbReference type="EMBL" id="SCZ81528.1"/>
    </source>
</evidence>
<sequence>MTDMTKPAKPKKVKYPEIDLNNERYLRIPIKTHVVMFGDQLKDIVDQYAREHLEKDDILFITEKIVAITQGRAYYMKDIKPRKLAKVLSKYVTKTPAGIGLGIPETMEMALRECGVPRIMMAAAASAITKPLGKKGVFYQLAGYKASSIDGPTLNTLPPYNQCVVLGPDRPDEVAREISAHLRGIKVAIADINDISGVILGTSHPGMDRLKIAKILKDNPLGQDLEQTPMGIIRKISSDL</sequence>
<reference evidence="2 3" key="1">
    <citation type="submission" date="2016-10" db="EMBL/GenBank/DDBJ databases">
        <authorList>
            <person name="de Groot N.N."/>
        </authorList>
    </citation>
    <scope>NUCLEOTIDE SEQUENCE [LARGE SCALE GENOMIC DNA]</scope>
    <source>
        <strain evidence="2 3">DSM 2784</strain>
    </source>
</reference>
<dbReference type="Pfam" id="PF01996">
    <property type="entry name" value="F420_ligase"/>
    <property type="match status" value="1"/>
</dbReference>
<organism evidence="2 3">
    <name type="scientific">Acidaminobacter hydrogenoformans DSM 2784</name>
    <dbReference type="NCBI Taxonomy" id="1120920"/>
    <lineage>
        <taxon>Bacteria</taxon>
        <taxon>Bacillati</taxon>
        <taxon>Bacillota</taxon>
        <taxon>Clostridia</taxon>
        <taxon>Peptostreptococcales</taxon>
        <taxon>Acidaminobacteraceae</taxon>
        <taxon>Acidaminobacter</taxon>
    </lineage>
</organism>
<dbReference type="EMBL" id="FMWL01000019">
    <property type="protein sequence ID" value="SCZ81528.1"/>
    <property type="molecule type" value="Genomic_DNA"/>
</dbReference>
<name>A0A1G5S5R1_9FIRM</name>
<evidence type="ECO:0000259" key="1">
    <source>
        <dbReference type="Pfam" id="PF01996"/>
    </source>
</evidence>
<gene>
    <name evidence="2" type="ORF">SAMN03080599_02841</name>
</gene>
<proteinExistence type="predicted"/>
<dbReference type="Gene3D" id="3.30.1330.100">
    <property type="entry name" value="CofE-like"/>
    <property type="match status" value="1"/>
</dbReference>
<accession>A0A1G5S5R1</accession>
<dbReference type="InterPro" id="IPR002847">
    <property type="entry name" value="F420-0_gamma-glut_ligase-dom"/>
</dbReference>
<keyword evidence="3" id="KW-1185">Reference proteome</keyword>
<dbReference type="STRING" id="1120920.SAMN03080599_02841"/>
<dbReference type="GO" id="GO:0016874">
    <property type="term" value="F:ligase activity"/>
    <property type="evidence" value="ECO:0007669"/>
    <property type="project" value="UniProtKB-KW"/>
</dbReference>
<dbReference type="AlphaFoldDB" id="A0A1G5S5R1"/>
<feature type="domain" description="Coenzyme F420:L-glutamate ligase-like" evidence="1">
    <location>
        <begin position="30"/>
        <end position="183"/>
    </location>
</feature>
<keyword evidence="2" id="KW-0436">Ligase</keyword>
<dbReference type="Proteomes" id="UP000199208">
    <property type="component" value="Unassembled WGS sequence"/>
</dbReference>
<evidence type="ECO:0000313" key="3">
    <source>
        <dbReference type="Proteomes" id="UP000199208"/>
    </source>
</evidence>
<protein>
    <submittedName>
        <fullName evidence="2">F420-0:Gamma-glutamyl ligase</fullName>
    </submittedName>
</protein>
<dbReference type="SUPFAM" id="SSF144010">
    <property type="entry name" value="CofE-like"/>
    <property type="match status" value="1"/>
</dbReference>
<dbReference type="RefSeq" id="WP_242870924.1">
    <property type="nucleotide sequence ID" value="NZ_FMWL01000019.1"/>
</dbReference>